<gene>
    <name evidence="1" type="ORF">AVEN_126784_1</name>
    <name evidence="3" type="ORF">AVEN_180003_1</name>
    <name evidence="2" type="ORF">AVEN_264292_1</name>
</gene>
<evidence type="ECO:0000313" key="3">
    <source>
        <dbReference type="EMBL" id="GBO06334.1"/>
    </source>
</evidence>
<evidence type="ECO:0000313" key="4">
    <source>
        <dbReference type="Proteomes" id="UP000499080"/>
    </source>
</evidence>
<protein>
    <submittedName>
        <fullName evidence="3">Uncharacterized protein</fullName>
    </submittedName>
</protein>
<dbReference type="EMBL" id="BGPR01032697">
    <property type="protein sequence ID" value="GBO06322.1"/>
    <property type="molecule type" value="Genomic_DNA"/>
</dbReference>
<dbReference type="EMBL" id="BGPR01032700">
    <property type="protein sequence ID" value="GBO06334.1"/>
    <property type="molecule type" value="Genomic_DNA"/>
</dbReference>
<accession>A0A4Y2U2X7</accession>
<name>A0A4Y2U2X7_ARAVE</name>
<evidence type="ECO:0000313" key="2">
    <source>
        <dbReference type="EMBL" id="GBO06322.1"/>
    </source>
</evidence>
<proteinExistence type="predicted"/>
<comment type="caution">
    <text evidence="3">The sequence shown here is derived from an EMBL/GenBank/DDBJ whole genome shotgun (WGS) entry which is preliminary data.</text>
</comment>
<dbReference type="Proteomes" id="UP000499080">
    <property type="component" value="Unassembled WGS sequence"/>
</dbReference>
<sequence length="124" mass="14294">MAWWHSKPFHFSAHPFWQAIHGRYMRSKSIRYGSLLSPIACTSHPAYLISSRARESSPFPALIYNDRGSKMASPNGERYPDWLDIQTSERCSRALIVFRIDDRFGRGAIEFAWSRAFQPKVGNS</sequence>
<keyword evidence="4" id="KW-1185">Reference proteome</keyword>
<organism evidence="3 4">
    <name type="scientific">Araneus ventricosus</name>
    <name type="common">Orbweaver spider</name>
    <name type="synonym">Epeira ventricosa</name>
    <dbReference type="NCBI Taxonomy" id="182803"/>
    <lineage>
        <taxon>Eukaryota</taxon>
        <taxon>Metazoa</taxon>
        <taxon>Ecdysozoa</taxon>
        <taxon>Arthropoda</taxon>
        <taxon>Chelicerata</taxon>
        <taxon>Arachnida</taxon>
        <taxon>Araneae</taxon>
        <taxon>Araneomorphae</taxon>
        <taxon>Entelegynae</taxon>
        <taxon>Araneoidea</taxon>
        <taxon>Araneidae</taxon>
        <taxon>Araneus</taxon>
    </lineage>
</organism>
<dbReference type="AlphaFoldDB" id="A0A4Y2U2X7"/>
<reference evidence="3 4" key="1">
    <citation type="journal article" date="2019" name="Sci. Rep.">
        <title>Orb-weaving spider Araneus ventricosus genome elucidates the spidroin gene catalogue.</title>
        <authorList>
            <person name="Kono N."/>
            <person name="Nakamura H."/>
            <person name="Ohtoshi R."/>
            <person name="Moran D.A.P."/>
            <person name="Shinohara A."/>
            <person name="Yoshida Y."/>
            <person name="Fujiwara M."/>
            <person name="Mori M."/>
            <person name="Tomita M."/>
            <person name="Arakawa K."/>
        </authorList>
    </citation>
    <scope>NUCLEOTIDE SEQUENCE [LARGE SCALE GENOMIC DNA]</scope>
</reference>
<dbReference type="EMBL" id="BGPR01032678">
    <property type="protein sequence ID" value="GBO06289.1"/>
    <property type="molecule type" value="Genomic_DNA"/>
</dbReference>
<evidence type="ECO:0000313" key="1">
    <source>
        <dbReference type="EMBL" id="GBO06289.1"/>
    </source>
</evidence>